<reference evidence="1 2" key="1">
    <citation type="submission" date="2022-12" db="EMBL/GenBank/DDBJ databases">
        <title>Chromosome-scale assembly of the Ensete ventricosum genome.</title>
        <authorList>
            <person name="Dussert Y."/>
            <person name="Stocks J."/>
            <person name="Wendawek A."/>
            <person name="Woldeyes F."/>
            <person name="Nichols R.A."/>
            <person name="Borrell J.S."/>
        </authorList>
    </citation>
    <scope>NUCLEOTIDE SEQUENCE [LARGE SCALE GENOMIC DNA]</scope>
    <source>
        <strain evidence="2">cv. Maze</strain>
        <tissue evidence="1">Seeds</tissue>
    </source>
</reference>
<name>A0AAV8PH24_ENSVE</name>
<keyword evidence="2" id="KW-1185">Reference proteome</keyword>
<comment type="caution">
    <text evidence="1">The sequence shown here is derived from an EMBL/GenBank/DDBJ whole genome shotgun (WGS) entry which is preliminary data.</text>
</comment>
<evidence type="ECO:0000313" key="2">
    <source>
        <dbReference type="Proteomes" id="UP001222027"/>
    </source>
</evidence>
<organism evidence="1 2">
    <name type="scientific">Ensete ventricosum</name>
    <name type="common">Abyssinian banana</name>
    <name type="synonym">Musa ensete</name>
    <dbReference type="NCBI Taxonomy" id="4639"/>
    <lineage>
        <taxon>Eukaryota</taxon>
        <taxon>Viridiplantae</taxon>
        <taxon>Streptophyta</taxon>
        <taxon>Embryophyta</taxon>
        <taxon>Tracheophyta</taxon>
        <taxon>Spermatophyta</taxon>
        <taxon>Magnoliopsida</taxon>
        <taxon>Liliopsida</taxon>
        <taxon>Zingiberales</taxon>
        <taxon>Musaceae</taxon>
        <taxon>Ensete</taxon>
    </lineage>
</organism>
<sequence>MGGLLTWLSTALDFLPPPICYSTVRKKPTKSFPPPPTTALDFPTDLTNSILHLAKEADEGRSRVGTGVVLGSEERAPRVRGDIRQAKPGRFPASIPFPACEICDFVEIWFLDPNLYLGSTKIEFEAVRCGKESFLFALLSCSFILGVVGLETKNLRFGCGFADLGFEREMPGFRSFALICC</sequence>
<evidence type="ECO:0000313" key="1">
    <source>
        <dbReference type="EMBL" id="KAJ8490704.1"/>
    </source>
</evidence>
<protein>
    <submittedName>
        <fullName evidence="1">Uncharacterized protein</fullName>
    </submittedName>
</protein>
<dbReference type="EMBL" id="JAQQAF010000004">
    <property type="protein sequence ID" value="KAJ8490704.1"/>
    <property type="molecule type" value="Genomic_DNA"/>
</dbReference>
<dbReference type="Proteomes" id="UP001222027">
    <property type="component" value="Unassembled WGS sequence"/>
</dbReference>
<proteinExistence type="predicted"/>
<dbReference type="AlphaFoldDB" id="A0AAV8PH24"/>
<gene>
    <name evidence="1" type="ORF">OPV22_012425</name>
</gene>
<accession>A0AAV8PH24</accession>